<dbReference type="Proteomes" id="UP001642540">
    <property type="component" value="Unassembled WGS sequence"/>
</dbReference>
<sequence length="103" mass="12221">MSKFWRPTLVPLVIVMSSTIWIVAASFAKPEKIFRHDRLAFDPQKLPRVDLDNEELQRALEDLRRRVPEYTGYLFVDIVFEIFKMLFIFLLRLLGQQQDPAPE</sequence>
<organism evidence="2 3">
    <name type="scientific">Orchesella dallaii</name>
    <dbReference type="NCBI Taxonomy" id="48710"/>
    <lineage>
        <taxon>Eukaryota</taxon>
        <taxon>Metazoa</taxon>
        <taxon>Ecdysozoa</taxon>
        <taxon>Arthropoda</taxon>
        <taxon>Hexapoda</taxon>
        <taxon>Collembola</taxon>
        <taxon>Entomobryomorpha</taxon>
        <taxon>Entomobryoidea</taxon>
        <taxon>Orchesellidae</taxon>
        <taxon>Orchesellinae</taxon>
        <taxon>Orchesella</taxon>
    </lineage>
</organism>
<evidence type="ECO:0000313" key="2">
    <source>
        <dbReference type="EMBL" id="CAL8109461.1"/>
    </source>
</evidence>
<proteinExistence type="predicted"/>
<evidence type="ECO:0000256" key="1">
    <source>
        <dbReference type="SAM" id="Phobius"/>
    </source>
</evidence>
<comment type="caution">
    <text evidence="2">The sequence shown here is derived from an EMBL/GenBank/DDBJ whole genome shotgun (WGS) entry which is preliminary data.</text>
</comment>
<feature type="transmembrane region" description="Helical" evidence="1">
    <location>
        <begin position="6"/>
        <end position="28"/>
    </location>
</feature>
<gene>
    <name evidence="2" type="ORF">ODALV1_LOCUS13387</name>
</gene>
<dbReference type="EMBL" id="CAXLJM020000041">
    <property type="protein sequence ID" value="CAL8109461.1"/>
    <property type="molecule type" value="Genomic_DNA"/>
</dbReference>
<name>A0ABP1QN91_9HEXA</name>
<accession>A0ABP1QN91</accession>
<keyword evidence="1" id="KW-0812">Transmembrane</keyword>
<keyword evidence="1" id="KW-1133">Transmembrane helix</keyword>
<evidence type="ECO:0000313" key="3">
    <source>
        <dbReference type="Proteomes" id="UP001642540"/>
    </source>
</evidence>
<keyword evidence="1" id="KW-0472">Membrane</keyword>
<protein>
    <submittedName>
        <fullName evidence="2">Uncharacterized protein</fullName>
    </submittedName>
</protein>
<keyword evidence="3" id="KW-1185">Reference proteome</keyword>
<feature type="transmembrane region" description="Helical" evidence="1">
    <location>
        <begin position="73"/>
        <end position="94"/>
    </location>
</feature>
<reference evidence="2 3" key="1">
    <citation type="submission" date="2024-08" db="EMBL/GenBank/DDBJ databases">
        <authorList>
            <person name="Cucini C."/>
            <person name="Frati F."/>
        </authorList>
    </citation>
    <scope>NUCLEOTIDE SEQUENCE [LARGE SCALE GENOMIC DNA]</scope>
</reference>